<reference evidence="3" key="1">
    <citation type="journal article" date="2019" name="Int. J. Syst. Evol. Microbiol.">
        <title>The Global Catalogue of Microorganisms (GCM) 10K type strain sequencing project: providing services to taxonomists for standard genome sequencing and annotation.</title>
        <authorList>
            <consortium name="The Broad Institute Genomics Platform"/>
            <consortium name="The Broad Institute Genome Sequencing Center for Infectious Disease"/>
            <person name="Wu L."/>
            <person name="Ma J."/>
        </authorList>
    </citation>
    <scope>NUCLEOTIDE SEQUENCE [LARGE SCALE GENOMIC DNA]</scope>
    <source>
        <strain evidence="3">JCM 16981</strain>
    </source>
</reference>
<dbReference type="InterPro" id="IPR032693">
    <property type="entry name" value="YtkA-like_dom"/>
</dbReference>
<dbReference type="Pfam" id="PF13115">
    <property type="entry name" value="YtkA"/>
    <property type="match status" value="1"/>
</dbReference>
<organism evidence="2 3">
    <name type="scientific">Salinicoccus jeotgali</name>
    <dbReference type="NCBI Taxonomy" id="381634"/>
    <lineage>
        <taxon>Bacteria</taxon>
        <taxon>Bacillati</taxon>
        <taxon>Bacillota</taxon>
        <taxon>Bacilli</taxon>
        <taxon>Bacillales</taxon>
        <taxon>Staphylococcaceae</taxon>
        <taxon>Salinicoccus</taxon>
    </lineage>
</organism>
<dbReference type="InterPro" id="IPR013783">
    <property type="entry name" value="Ig-like_fold"/>
</dbReference>
<dbReference type="Proteomes" id="UP001500920">
    <property type="component" value="Unassembled WGS sequence"/>
</dbReference>
<keyword evidence="3" id="KW-1185">Reference proteome</keyword>
<dbReference type="InterPro" id="IPR017868">
    <property type="entry name" value="Filamin/ABP280_repeat-like"/>
</dbReference>
<dbReference type="PROSITE" id="PS50194">
    <property type="entry name" value="FILAMIN_REPEAT"/>
    <property type="match status" value="1"/>
</dbReference>
<evidence type="ECO:0000313" key="3">
    <source>
        <dbReference type="Proteomes" id="UP001500920"/>
    </source>
</evidence>
<evidence type="ECO:0000259" key="1">
    <source>
        <dbReference type="Pfam" id="PF13115"/>
    </source>
</evidence>
<dbReference type="RefSeq" id="WP_344704546.1">
    <property type="nucleotide sequence ID" value="NZ_BAABCK010000070.1"/>
</dbReference>
<proteinExistence type="predicted"/>
<dbReference type="EMBL" id="BAABCK010000070">
    <property type="protein sequence ID" value="GAA3734034.1"/>
    <property type="molecule type" value="Genomic_DNA"/>
</dbReference>
<accession>A0ABP7FBG9</accession>
<feature type="domain" description="YtkA-like" evidence="1">
    <location>
        <begin position="40"/>
        <end position="120"/>
    </location>
</feature>
<dbReference type="PROSITE" id="PS51257">
    <property type="entry name" value="PROKAR_LIPOPROTEIN"/>
    <property type="match status" value="1"/>
</dbReference>
<comment type="caution">
    <text evidence="2">The sequence shown here is derived from an EMBL/GenBank/DDBJ whole genome shotgun (WGS) entry which is preliminary data.</text>
</comment>
<name>A0ABP7FBG9_9STAP</name>
<protein>
    <recommendedName>
        <fullName evidence="1">YtkA-like domain-containing protein</fullName>
    </recommendedName>
</protein>
<sequence length="137" mass="14883">MNLKVGFFTVLTSGVLLLSACGGGEDDDHEMSHENSNGDEIKSLEASLEVPGTVEAGETAEFIAHVTSNDENVTDADKVVFEVKKDEESIEKIEAEHSEAGAYTIDYTFDEPGDYVVISHVDAFSLHTMPQEEVTVE</sequence>
<dbReference type="Gene3D" id="2.60.40.10">
    <property type="entry name" value="Immunoglobulins"/>
    <property type="match status" value="1"/>
</dbReference>
<evidence type="ECO:0000313" key="2">
    <source>
        <dbReference type="EMBL" id="GAA3734034.1"/>
    </source>
</evidence>
<gene>
    <name evidence="2" type="ORF">GCM10022378_22800</name>
</gene>